<dbReference type="InterPro" id="IPR002068">
    <property type="entry name" value="A-crystallin/Hsp20_dom"/>
</dbReference>
<evidence type="ECO:0000256" key="3">
    <source>
        <dbReference type="SAM" id="MobiDB-lite"/>
    </source>
</evidence>
<evidence type="ECO:0000313" key="6">
    <source>
        <dbReference type="Proteomes" id="UP000589896"/>
    </source>
</evidence>
<evidence type="ECO:0000256" key="1">
    <source>
        <dbReference type="PROSITE-ProRule" id="PRU00285"/>
    </source>
</evidence>
<proteinExistence type="inferred from homology"/>
<dbReference type="Proteomes" id="UP000589896">
    <property type="component" value="Unassembled WGS sequence"/>
</dbReference>
<name>A0A7Z0U1A0_9GAMM</name>
<organism evidence="5 6">
    <name type="scientific">Luteimonas deserti</name>
    <dbReference type="NCBI Taxonomy" id="2752306"/>
    <lineage>
        <taxon>Bacteria</taxon>
        <taxon>Pseudomonadati</taxon>
        <taxon>Pseudomonadota</taxon>
        <taxon>Gammaproteobacteria</taxon>
        <taxon>Lysobacterales</taxon>
        <taxon>Lysobacteraceae</taxon>
        <taxon>Luteimonas</taxon>
    </lineage>
</organism>
<comment type="similarity">
    <text evidence="1 2">Belongs to the small heat shock protein (HSP20) family.</text>
</comment>
<dbReference type="PANTHER" id="PTHR11527">
    <property type="entry name" value="HEAT-SHOCK PROTEIN 20 FAMILY MEMBER"/>
    <property type="match status" value="1"/>
</dbReference>
<dbReference type="EMBL" id="JACCJZ010000020">
    <property type="protein sequence ID" value="NYZ64118.1"/>
    <property type="molecule type" value="Genomic_DNA"/>
</dbReference>
<protein>
    <submittedName>
        <fullName evidence="5">Hsp20/alpha crystallin family protein</fullName>
    </submittedName>
</protein>
<accession>A0A7Z0U1A0</accession>
<dbReference type="Gene3D" id="2.60.40.790">
    <property type="match status" value="1"/>
</dbReference>
<gene>
    <name evidence="5" type="ORF">H0E82_15370</name>
</gene>
<dbReference type="AlphaFoldDB" id="A0A7Z0U1A0"/>
<reference evidence="5 6" key="1">
    <citation type="submission" date="2020-07" db="EMBL/GenBank/DDBJ databases">
        <title>isolation of Luteimonas sp. SJ-16.</title>
        <authorList>
            <person name="Huang X.-X."/>
            <person name="Xu L."/>
            <person name="Sun J.-Q."/>
        </authorList>
    </citation>
    <scope>NUCLEOTIDE SEQUENCE [LARGE SCALE GENOMIC DNA]</scope>
    <source>
        <strain evidence="5 6">SJ-16</strain>
    </source>
</reference>
<dbReference type="CDD" id="cd06464">
    <property type="entry name" value="ACD_sHsps-like"/>
    <property type="match status" value="1"/>
</dbReference>
<sequence>MQRNTPRPPARTERSGLHEEMRRFFDQFIQSGDVQDTSSVVTSQWVPRVDIHEERERFVILADLPGLEPQDVEIWMDKGILSLKGERVTRPGEAGDATDAQAGENDVRFSRMERVSGRFHRRFSLPDSADADAITATGRNGVLEISIPKRPETTPRRIQVGAGRDGASGG</sequence>
<dbReference type="Pfam" id="PF00011">
    <property type="entry name" value="HSP20"/>
    <property type="match status" value="1"/>
</dbReference>
<feature type="region of interest" description="Disordered" evidence="3">
    <location>
        <begin position="149"/>
        <end position="170"/>
    </location>
</feature>
<evidence type="ECO:0000313" key="5">
    <source>
        <dbReference type="EMBL" id="NYZ64118.1"/>
    </source>
</evidence>
<dbReference type="PROSITE" id="PS01031">
    <property type="entry name" value="SHSP"/>
    <property type="match status" value="1"/>
</dbReference>
<dbReference type="InterPro" id="IPR031107">
    <property type="entry name" value="Small_HSP"/>
</dbReference>
<keyword evidence="6" id="KW-1185">Reference proteome</keyword>
<evidence type="ECO:0000259" key="4">
    <source>
        <dbReference type="PROSITE" id="PS01031"/>
    </source>
</evidence>
<feature type="domain" description="SHSP" evidence="4">
    <location>
        <begin position="40"/>
        <end position="163"/>
    </location>
</feature>
<comment type="caution">
    <text evidence="5">The sequence shown here is derived from an EMBL/GenBank/DDBJ whole genome shotgun (WGS) entry which is preliminary data.</text>
</comment>
<dbReference type="InterPro" id="IPR008978">
    <property type="entry name" value="HSP20-like_chaperone"/>
</dbReference>
<evidence type="ECO:0000256" key="2">
    <source>
        <dbReference type="RuleBase" id="RU003616"/>
    </source>
</evidence>
<dbReference type="SUPFAM" id="SSF49764">
    <property type="entry name" value="HSP20-like chaperones"/>
    <property type="match status" value="1"/>
</dbReference>